<reference evidence="2 3" key="1">
    <citation type="submission" date="2019-03" db="EMBL/GenBank/DDBJ databases">
        <title>Draft genome sequences of novel Actinobacteria.</title>
        <authorList>
            <person name="Sahin N."/>
            <person name="Ay H."/>
            <person name="Saygin H."/>
        </authorList>
    </citation>
    <scope>NUCLEOTIDE SEQUENCE [LARGE SCALE GENOMIC DNA]</scope>
    <source>
        <strain evidence="2 3">JCM 30547</strain>
    </source>
</reference>
<evidence type="ECO:0000313" key="3">
    <source>
        <dbReference type="Proteomes" id="UP000295075"/>
    </source>
</evidence>
<accession>A0A4R4PYA0</accession>
<comment type="caution">
    <text evidence="2">The sequence shown here is derived from an EMBL/GenBank/DDBJ whole genome shotgun (WGS) entry which is preliminary data.</text>
</comment>
<dbReference type="PANTHER" id="PTHR41244:SF1">
    <property type="entry name" value="GLYCOSYLTRANSFERASE"/>
    <property type="match status" value="1"/>
</dbReference>
<organism evidence="2 3">
    <name type="scientific">Kribbella albertanoniae</name>
    <dbReference type="NCBI Taxonomy" id="1266829"/>
    <lineage>
        <taxon>Bacteria</taxon>
        <taxon>Bacillati</taxon>
        <taxon>Actinomycetota</taxon>
        <taxon>Actinomycetes</taxon>
        <taxon>Propionibacteriales</taxon>
        <taxon>Kribbellaceae</taxon>
        <taxon>Kribbella</taxon>
    </lineage>
</organism>
<dbReference type="OrthoDB" id="9815339at2"/>
<evidence type="ECO:0000313" key="2">
    <source>
        <dbReference type="EMBL" id="TDC27399.1"/>
    </source>
</evidence>
<dbReference type="InterPro" id="IPR032719">
    <property type="entry name" value="WbsX"/>
</dbReference>
<keyword evidence="3" id="KW-1185">Reference proteome</keyword>
<dbReference type="Pfam" id="PF14307">
    <property type="entry name" value="Glyco_tran_WbsX"/>
    <property type="match status" value="1"/>
</dbReference>
<gene>
    <name evidence="2" type="ORF">E1261_20720</name>
</gene>
<dbReference type="InterPro" id="IPR043708">
    <property type="entry name" value="DUF5648"/>
</dbReference>
<evidence type="ECO:0000259" key="1">
    <source>
        <dbReference type="Pfam" id="PF18885"/>
    </source>
</evidence>
<dbReference type="Pfam" id="PF18885">
    <property type="entry name" value="DUF5648"/>
    <property type="match status" value="1"/>
</dbReference>
<name>A0A4R4PYA0_9ACTN</name>
<dbReference type="PANTHER" id="PTHR41244">
    <property type="entry name" value="RHAMNAN SYNTHESIS F"/>
    <property type="match status" value="1"/>
</dbReference>
<feature type="domain" description="DUF5648" evidence="1">
    <location>
        <begin position="66"/>
        <end position="168"/>
    </location>
</feature>
<protein>
    <recommendedName>
        <fullName evidence="1">DUF5648 domain-containing protein</fullName>
    </recommendedName>
</protein>
<dbReference type="Proteomes" id="UP000295075">
    <property type="component" value="Unassembled WGS sequence"/>
</dbReference>
<proteinExistence type="predicted"/>
<dbReference type="Gene3D" id="3.20.20.80">
    <property type="entry name" value="Glycosidases"/>
    <property type="match status" value="1"/>
</dbReference>
<dbReference type="EMBL" id="SMKA01000094">
    <property type="protein sequence ID" value="TDC27399.1"/>
    <property type="molecule type" value="Genomic_DNA"/>
</dbReference>
<sequence>MSSSLILPATPRVYDLRQGLLPTGGKLVRRIIGLLALSAATVATLLTAGPSQAAAQPAQPAPFVELVSPGGVGRLYTADPRELDAATAAGYRRQPGTTGFIDRTASTGSTPLFRLKPSATASKWLFTASTQERDALVARGWVSEGTAGYVATQPAAGLVQLRRFTNGSEWRLALEPRTTELLNAGYTLDGPVGYVRQNWIRAGAVYFGMFHTGGHPTIIQRTKEIYGRDNDWWGGVRDFHDGTHYATDNWPGEDWSNLKPSIGYYDDSQPATLEKHITQATSAGLSFFNFYYYWDSRKQRQDLTDKALDAFLQAGNKDSIDFTIGVCAHPYAPLNIPVAQYDAVATNLAQYLQQDNTLRTNDGRKILNICDARGLGDGSNAQVKQFIDAVRVKSGQDLYVMINQAGFDPRQVTNAGANSPYCTTDGPSIEARSYATYLRDQRKFYNQAPTGPYGRCVLSDFDERPRYPIETTDVSKIRWMPDQSFDGFRQALRNATADMAASTRPSTVDNYLYLYAWNEWHEGGVIEPNQRDGCRYLDILQTELALQGPGCVS</sequence>
<dbReference type="AlphaFoldDB" id="A0A4R4PYA0"/>